<gene>
    <name evidence="1" type="ORF">S01H4_61129</name>
</gene>
<reference evidence="1" key="1">
    <citation type="journal article" date="2014" name="Front. Microbiol.">
        <title>High frequency of phylogenetically diverse reductive dehalogenase-homologous genes in deep subseafloor sedimentary metagenomes.</title>
        <authorList>
            <person name="Kawai M."/>
            <person name="Futagami T."/>
            <person name="Toyoda A."/>
            <person name="Takaki Y."/>
            <person name="Nishi S."/>
            <person name="Hori S."/>
            <person name="Arai W."/>
            <person name="Tsubouchi T."/>
            <person name="Morono Y."/>
            <person name="Uchiyama I."/>
            <person name="Ito T."/>
            <person name="Fujiyama A."/>
            <person name="Inagaki F."/>
            <person name="Takami H."/>
        </authorList>
    </citation>
    <scope>NUCLEOTIDE SEQUENCE</scope>
    <source>
        <strain evidence="1">Expedition CK06-06</strain>
    </source>
</reference>
<name>X1EI73_9ZZZZ</name>
<organism evidence="1">
    <name type="scientific">marine sediment metagenome</name>
    <dbReference type="NCBI Taxonomy" id="412755"/>
    <lineage>
        <taxon>unclassified sequences</taxon>
        <taxon>metagenomes</taxon>
        <taxon>ecological metagenomes</taxon>
    </lineage>
</organism>
<comment type="caution">
    <text evidence="1">The sequence shown here is derived from an EMBL/GenBank/DDBJ whole genome shotgun (WGS) entry which is preliminary data.</text>
</comment>
<proteinExistence type="predicted"/>
<dbReference type="AlphaFoldDB" id="X1EI73"/>
<evidence type="ECO:0000313" key="1">
    <source>
        <dbReference type="EMBL" id="GAH08363.1"/>
    </source>
</evidence>
<protein>
    <submittedName>
        <fullName evidence="1">Uncharacterized protein</fullName>
    </submittedName>
</protein>
<dbReference type="EMBL" id="BART01036183">
    <property type="protein sequence ID" value="GAH08363.1"/>
    <property type="molecule type" value="Genomic_DNA"/>
</dbReference>
<sequence length="95" mass="10302">MPVSDCTIEPLPDIRIKGILTAFKLFGGFRSMAIYDGTDLFSSRDRVQTNPPIVFNRNLPLPLDIATASTVSSIVRSSASGAWIVSGDFGLRVNE</sequence>
<accession>X1EI73</accession>